<evidence type="ECO:0000313" key="2">
    <source>
        <dbReference type="EMBL" id="KEJ90338.1"/>
    </source>
</evidence>
<reference evidence="2 3" key="1">
    <citation type="submission" date="2014-01" db="EMBL/GenBank/DDBJ databases">
        <title>Sulfitobacter donghicola JCM 14565 Genome Sequencing.</title>
        <authorList>
            <person name="Lai Q."/>
            <person name="Hong Z."/>
        </authorList>
    </citation>
    <scope>NUCLEOTIDE SEQUENCE [LARGE SCALE GENOMIC DNA]</scope>
    <source>
        <strain evidence="2 3">JCM 14565</strain>
    </source>
</reference>
<dbReference type="EMBL" id="JAMC01000002">
    <property type="protein sequence ID" value="KEJ90338.1"/>
    <property type="molecule type" value="Genomic_DNA"/>
</dbReference>
<dbReference type="OrthoDB" id="7725209at2"/>
<keyword evidence="1" id="KW-0812">Transmembrane</keyword>
<feature type="transmembrane region" description="Helical" evidence="1">
    <location>
        <begin position="34"/>
        <end position="52"/>
    </location>
</feature>
<dbReference type="AlphaFoldDB" id="A0A073IJ30"/>
<dbReference type="eggNOG" id="ENOG5030F0D">
    <property type="taxonomic scope" value="Bacteria"/>
</dbReference>
<keyword evidence="1" id="KW-1133">Transmembrane helix</keyword>
<dbReference type="Proteomes" id="UP000027734">
    <property type="component" value="Unassembled WGS sequence"/>
</dbReference>
<gene>
    <name evidence="2" type="ORF">DSW25_08320</name>
</gene>
<accession>A0A073IJ30</accession>
<keyword evidence="3" id="KW-1185">Reference proteome</keyword>
<comment type="caution">
    <text evidence="2">The sequence shown here is derived from an EMBL/GenBank/DDBJ whole genome shotgun (WGS) entry which is preliminary data.</text>
</comment>
<sequence>MTYATNSSFAPVPAIGIPYRLNGNRLMGRLAQRMGAATMMFVALFVWLAPGAGWESDIMLFKLMVSIIAAFLCVGLWQASLPPLPPIVEIDVAACEIRLVREGAPADQRILERCAFCDLHLVELEGRHITFWGHSNRLLAEITLSNATAHASLLAALRSAGKLL</sequence>
<evidence type="ECO:0000256" key="1">
    <source>
        <dbReference type="SAM" id="Phobius"/>
    </source>
</evidence>
<evidence type="ECO:0000313" key="3">
    <source>
        <dbReference type="Proteomes" id="UP000027734"/>
    </source>
</evidence>
<name>A0A073IJ30_9RHOB</name>
<proteinExistence type="predicted"/>
<organism evidence="2 3">
    <name type="scientific">Sulfitobacter donghicola DSW-25 = KCTC 12864 = JCM 14565</name>
    <dbReference type="NCBI Taxonomy" id="1300350"/>
    <lineage>
        <taxon>Bacteria</taxon>
        <taxon>Pseudomonadati</taxon>
        <taxon>Pseudomonadota</taxon>
        <taxon>Alphaproteobacteria</taxon>
        <taxon>Rhodobacterales</taxon>
        <taxon>Roseobacteraceae</taxon>
        <taxon>Sulfitobacter</taxon>
    </lineage>
</organism>
<feature type="transmembrane region" description="Helical" evidence="1">
    <location>
        <begin position="58"/>
        <end position="77"/>
    </location>
</feature>
<dbReference type="RefSeq" id="WP_025057850.1">
    <property type="nucleotide sequence ID" value="NZ_JAMC01000002.1"/>
</dbReference>
<dbReference type="STRING" id="1300350.Z948_345"/>
<keyword evidence="1" id="KW-0472">Membrane</keyword>
<protein>
    <submittedName>
        <fullName evidence="2">Uncharacterized protein</fullName>
    </submittedName>
</protein>